<protein>
    <recommendedName>
        <fullName evidence="3">ABC transporter domain-containing protein</fullName>
    </recommendedName>
</protein>
<evidence type="ECO:0008006" key="3">
    <source>
        <dbReference type="Google" id="ProtNLM"/>
    </source>
</evidence>
<dbReference type="OrthoDB" id="6500128at2759"/>
<dbReference type="EMBL" id="KV448359">
    <property type="protein sequence ID" value="OAX37325.1"/>
    <property type="molecule type" value="Genomic_DNA"/>
</dbReference>
<dbReference type="InterPro" id="IPR027417">
    <property type="entry name" value="P-loop_NTPase"/>
</dbReference>
<dbReference type="SUPFAM" id="SSF52540">
    <property type="entry name" value="P-loop containing nucleoside triphosphate hydrolases"/>
    <property type="match status" value="1"/>
</dbReference>
<evidence type="ECO:0000313" key="1">
    <source>
        <dbReference type="EMBL" id="OAX37325.1"/>
    </source>
</evidence>
<proteinExistence type="predicted"/>
<dbReference type="InParanoid" id="A0A1B7MXJ8"/>
<dbReference type="AlphaFoldDB" id="A0A1B7MXJ8"/>
<evidence type="ECO:0000313" key="2">
    <source>
        <dbReference type="Proteomes" id="UP000092154"/>
    </source>
</evidence>
<accession>A0A1B7MXJ8</accession>
<keyword evidence="2" id="KW-1185">Reference proteome</keyword>
<organism evidence="1 2">
    <name type="scientific">Rhizopogon vinicolor AM-OR11-026</name>
    <dbReference type="NCBI Taxonomy" id="1314800"/>
    <lineage>
        <taxon>Eukaryota</taxon>
        <taxon>Fungi</taxon>
        <taxon>Dikarya</taxon>
        <taxon>Basidiomycota</taxon>
        <taxon>Agaricomycotina</taxon>
        <taxon>Agaricomycetes</taxon>
        <taxon>Agaricomycetidae</taxon>
        <taxon>Boletales</taxon>
        <taxon>Suillineae</taxon>
        <taxon>Rhizopogonaceae</taxon>
        <taxon>Rhizopogon</taxon>
    </lineage>
</organism>
<gene>
    <name evidence="1" type="ORF">K503DRAFT_801336</name>
</gene>
<dbReference type="Proteomes" id="UP000092154">
    <property type="component" value="Unassembled WGS sequence"/>
</dbReference>
<name>A0A1B7MXJ8_9AGAM</name>
<dbReference type="STRING" id="1314800.A0A1B7MXJ8"/>
<sequence length="120" mass="13339">MSTAVTDVDSKMTVTLDTQVPAGGTNFSQGQRRLIAMARALLRWCYDQGGIHGISIAHRSVPRLYFKRFTNADCIFHCALIDYDRLIVLDKGEVAEFDTPSNSNPLNAPNAFKYVRSSVL</sequence>
<reference evidence="1 2" key="1">
    <citation type="submission" date="2016-06" db="EMBL/GenBank/DDBJ databases">
        <title>Comparative genomics of the ectomycorrhizal sister species Rhizopogon vinicolor and Rhizopogon vesiculosus (Basidiomycota: Boletales) reveals a divergence of the mating type B locus.</title>
        <authorList>
            <consortium name="DOE Joint Genome Institute"/>
            <person name="Mujic A.B."/>
            <person name="Kuo A."/>
            <person name="Tritt A."/>
            <person name="Lipzen A."/>
            <person name="Chen C."/>
            <person name="Johnson J."/>
            <person name="Sharma A."/>
            <person name="Barry K."/>
            <person name="Grigoriev I.V."/>
            <person name="Spatafora J.W."/>
        </authorList>
    </citation>
    <scope>NUCLEOTIDE SEQUENCE [LARGE SCALE GENOMIC DNA]</scope>
    <source>
        <strain evidence="1 2">AM-OR11-026</strain>
    </source>
</reference>